<sequence>MNFIQKSSLLLGFTVTALNVTACQDYQIDFQSRNQDNEQEVVANNSPTQKTYQNQKFQNQKFGFSFACISNYILENQPTDFQLKQRGIIL</sequence>
<keyword evidence="2" id="KW-1185">Reference proteome</keyword>
<reference evidence="1 2" key="1">
    <citation type="submission" date="2019-01" db="EMBL/GenBank/DDBJ databases">
        <authorList>
            <person name="Brito A."/>
        </authorList>
    </citation>
    <scope>NUCLEOTIDE SEQUENCE [LARGE SCALE GENOMIC DNA]</scope>
    <source>
        <strain evidence="1">1</strain>
    </source>
</reference>
<proteinExistence type="predicted"/>
<protein>
    <submittedName>
        <fullName evidence="1">Uncharacterized protein</fullName>
    </submittedName>
</protein>
<gene>
    <name evidence="1" type="ORF">H1P_90008</name>
</gene>
<dbReference type="AlphaFoldDB" id="A0A563W4Y9"/>
<dbReference type="Proteomes" id="UP000320055">
    <property type="component" value="Unassembled WGS sequence"/>
</dbReference>
<organism evidence="1 2">
    <name type="scientific">Hyella patelloides LEGE 07179</name>
    <dbReference type="NCBI Taxonomy" id="945734"/>
    <lineage>
        <taxon>Bacteria</taxon>
        <taxon>Bacillati</taxon>
        <taxon>Cyanobacteriota</taxon>
        <taxon>Cyanophyceae</taxon>
        <taxon>Pleurocapsales</taxon>
        <taxon>Hyellaceae</taxon>
        <taxon>Hyella</taxon>
    </lineage>
</organism>
<dbReference type="RefSeq" id="WP_144863691.1">
    <property type="nucleotide sequence ID" value="NZ_LR213773.1"/>
</dbReference>
<accession>A0A563W4Y9</accession>
<evidence type="ECO:0000313" key="2">
    <source>
        <dbReference type="Proteomes" id="UP000320055"/>
    </source>
</evidence>
<dbReference type="EMBL" id="CAACVJ010000698">
    <property type="protein sequence ID" value="VEP18761.1"/>
    <property type="molecule type" value="Genomic_DNA"/>
</dbReference>
<evidence type="ECO:0000313" key="1">
    <source>
        <dbReference type="EMBL" id="VEP18761.1"/>
    </source>
</evidence>
<name>A0A563W4Y9_9CYAN</name>